<comment type="caution">
    <text evidence="4">The sequence shown here is derived from an EMBL/GenBank/DDBJ whole genome shotgun (WGS) entry which is preliminary data.</text>
</comment>
<dbReference type="PROSITE" id="PS50076">
    <property type="entry name" value="DNAJ_2"/>
    <property type="match status" value="1"/>
</dbReference>
<reference evidence="4 5" key="1">
    <citation type="submission" date="2017-08" db="EMBL/GenBank/DDBJ databases">
        <title>Acidophilic green algal genome provides insights into adaptation to an acidic environment.</title>
        <authorList>
            <person name="Hirooka S."/>
            <person name="Hirose Y."/>
            <person name="Kanesaki Y."/>
            <person name="Higuchi S."/>
            <person name="Fujiwara T."/>
            <person name="Onuma R."/>
            <person name="Era A."/>
            <person name="Ohbayashi R."/>
            <person name="Uzuka A."/>
            <person name="Nozaki H."/>
            <person name="Yoshikawa H."/>
            <person name="Miyagishima S.Y."/>
        </authorList>
    </citation>
    <scope>NUCLEOTIDE SEQUENCE [LARGE SCALE GENOMIC DNA]</scope>
    <source>
        <strain evidence="4 5">NIES-2499</strain>
    </source>
</reference>
<keyword evidence="5" id="KW-1185">Reference proteome</keyword>
<evidence type="ECO:0000256" key="1">
    <source>
        <dbReference type="ARBA" id="ARBA00023186"/>
    </source>
</evidence>
<dbReference type="GO" id="GO:0005783">
    <property type="term" value="C:endoplasmic reticulum"/>
    <property type="evidence" value="ECO:0007669"/>
    <property type="project" value="TreeGrafter"/>
</dbReference>
<dbReference type="STRING" id="1157962.A0A250X395"/>
<evidence type="ECO:0000259" key="3">
    <source>
        <dbReference type="PROSITE" id="PS50076"/>
    </source>
</evidence>
<feature type="domain" description="J" evidence="3">
    <location>
        <begin position="34"/>
        <end position="98"/>
    </location>
</feature>
<feature type="region of interest" description="Disordered" evidence="2">
    <location>
        <begin position="119"/>
        <end position="206"/>
    </location>
</feature>
<protein>
    <recommendedName>
        <fullName evidence="3">J domain-containing protein</fullName>
    </recommendedName>
</protein>
<dbReference type="SUPFAM" id="SSF46565">
    <property type="entry name" value="Chaperone J-domain"/>
    <property type="match status" value="1"/>
</dbReference>
<dbReference type="Gene3D" id="1.10.287.110">
    <property type="entry name" value="DnaJ domain"/>
    <property type="match status" value="1"/>
</dbReference>
<evidence type="ECO:0000256" key="2">
    <source>
        <dbReference type="SAM" id="MobiDB-lite"/>
    </source>
</evidence>
<dbReference type="OrthoDB" id="445556at2759"/>
<dbReference type="PANTHER" id="PTHR44360:SF1">
    <property type="entry name" value="DNAJ HOMOLOG SUBFAMILY B MEMBER 9"/>
    <property type="match status" value="1"/>
</dbReference>
<dbReference type="PANTHER" id="PTHR44360">
    <property type="entry name" value="DNAJ HOMOLOG SUBFAMILY B MEMBER 9"/>
    <property type="match status" value="1"/>
</dbReference>
<accession>A0A250X395</accession>
<dbReference type="Pfam" id="PF00226">
    <property type="entry name" value="DnaJ"/>
    <property type="match status" value="1"/>
</dbReference>
<dbReference type="Proteomes" id="UP000232323">
    <property type="component" value="Unassembled WGS sequence"/>
</dbReference>
<sequence length="308" mass="34406">MSTLLTSKSRLSRSTQRYSCRVRSRPNVIVNIQSPYNTLGVTVESDDTEIKRAYRKLALKWHPDVSKQPDADKVFLQLTEAYEFLMGRLRGKELSSVGDTDWDFHDWYWNFKAKRTWSKQHTVDPPAEASPSSNSSRRSATQAAGAKANIQSQLAGLRHRAAVRSHSSRPPSTSAASQSSQCDEVTSLQETGFSPSHARADATNSKEDHVHIFKEMGEDQHLYVHTVWHNILDCEDHHVLHSVVNMEGLVHDNDLSGVQPEYVLEDDSAASGSSTPSPRRKFVAHSGSRDQVMGQLAGLRRKVAFARG</sequence>
<proteinExistence type="predicted"/>
<dbReference type="SMART" id="SM00271">
    <property type="entry name" value="DnaJ"/>
    <property type="match status" value="1"/>
</dbReference>
<feature type="compositionally biased region" description="Low complexity" evidence="2">
    <location>
        <begin position="125"/>
        <end position="140"/>
    </location>
</feature>
<dbReference type="InterPro" id="IPR036869">
    <property type="entry name" value="J_dom_sf"/>
</dbReference>
<dbReference type="PRINTS" id="PR00625">
    <property type="entry name" value="JDOMAIN"/>
</dbReference>
<dbReference type="GO" id="GO:0036503">
    <property type="term" value="P:ERAD pathway"/>
    <property type="evidence" value="ECO:0007669"/>
    <property type="project" value="TreeGrafter"/>
</dbReference>
<keyword evidence="1" id="KW-0143">Chaperone</keyword>
<dbReference type="CDD" id="cd06257">
    <property type="entry name" value="DnaJ"/>
    <property type="match status" value="1"/>
</dbReference>
<dbReference type="GO" id="GO:0051087">
    <property type="term" value="F:protein-folding chaperone binding"/>
    <property type="evidence" value="ECO:0007669"/>
    <property type="project" value="TreeGrafter"/>
</dbReference>
<name>A0A250X395_9CHLO</name>
<dbReference type="GO" id="GO:0051787">
    <property type="term" value="F:misfolded protein binding"/>
    <property type="evidence" value="ECO:0007669"/>
    <property type="project" value="TreeGrafter"/>
</dbReference>
<evidence type="ECO:0000313" key="4">
    <source>
        <dbReference type="EMBL" id="GAX77547.1"/>
    </source>
</evidence>
<feature type="compositionally biased region" description="Low complexity" evidence="2">
    <location>
        <begin position="168"/>
        <end position="181"/>
    </location>
</feature>
<dbReference type="InterPro" id="IPR051948">
    <property type="entry name" value="Hsp70_co-chaperone_J-domain"/>
</dbReference>
<feature type="compositionally biased region" description="Basic residues" evidence="2">
    <location>
        <begin position="157"/>
        <end position="167"/>
    </location>
</feature>
<evidence type="ECO:0000313" key="5">
    <source>
        <dbReference type="Proteomes" id="UP000232323"/>
    </source>
</evidence>
<dbReference type="EMBL" id="BEGY01000025">
    <property type="protein sequence ID" value="GAX77547.1"/>
    <property type="molecule type" value="Genomic_DNA"/>
</dbReference>
<feature type="compositionally biased region" description="Polar residues" evidence="2">
    <location>
        <begin position="182"/>
        <end position="194"/>
    </location>
</feature>
<feature type="region of interest" description="Disordered" evidence="2">
    <location>
        <begin position="266"/>
        <end position="287"/>
    </location>
</feature>
<dbReference type="InterPro" id="IPR001623">
    <property type="entry name" value="DnaJ_domain"/>
</dbReference>
<gene>
    <name evidence="4" type="ORF">CEUSTIGMA_g4991.t1</name>
</gene>
<organism evidence="4 5">
    <name type="scientific">Chlamydomonas eustigma</name>
    <dbReference type="NCBI Taxonomy" id="1157962"/>
    <lineage>
        <taxon>Eukaryota</taxon>
        <taxon>Viridiplantae</taxon>
        <taxon>Chlorophyta</taxon>
        <taxon>core chlorophytes</taxon>
        <taxon>Chlorophyceae</taxon>
        <taxon>CS clade</taxon>
        <taxon>Chlamydomonadales</taxon>
        <taxon>Chlamydomonadaceae</taxon>
        <taxon>Chlamydomonas</taxon>
    </lineage>
</organism>
<dbReference type="AlphaFoldDB" id="A0A250X395"/>